<accession>A0A8J7PL90</accession>
<dbReference type="AlphaFoldDB" id="A0A8J7PL90"/>
<evidence type="ECO:0000313" key="2">
    <source>
        <dbReference type="Proteomes" id="UP000664277"/>
    </source>
</evidence>
<name>A0A8J7PL90_9BACT</name>
<reference evidence="1" key="1">
    <citation type="submission" date="2021-02" db="EMBL/GenBank/DDBJ databases">
        <title>Genome-Resolved Metagenomics of a Microbial Community Performing Photosynthetic Biological Nutrient Removal.</title>
        <authorList>
            <person name="Mcdaniel E.A."/>
        </authorList>
    </citation>
    <scope>NUCLEOTIDE SEQUENCE</scope>
    <source>
        <strain evidence="1">UWPOB_OBS1</strain>
    </source>
</reference>
<comment type="caution">
    <text evidence="1">The sequence shown here is derived from an EMBL/GenBank/DDBJ whole genome shotgun (WGS) entry which is preliminary data.</text>
</comment>
<gene>
    <name evidence="1" type="ORF">J0M35_06010</name>
</gene>
<dbReference type="Proteomes" id="UP000664277">
    <property type="component" value="Unassembled WGS sequence"/>
</dbReference>
<dbReference type="EMBL" id="JAFLCK010000006">
    <property type="protein sequence ID" value="MBN8659897.1"/>
    <property type="molecule type" value="Genomic_DNA"/>
</dbReference>
<protein>
    <submittedName>
        <fullName evidence="1">Uncharacterized protein</fullName>
    </submittedName>
</protein>
<proteinExistence type="predicted"/>
<evidence type="ECO:0000313" key="1">
    <source>
        <dbReference type="EMBL" id="MBN8659897.1"/>
    </source>
</evidence>
<organism evidence="1 2">
    <name type="scientific">Candidatus Obscuribacter phosphatis</name>
    <dbReference type="NCBI Taxonomy" id="1906157"/>
    <lineage>
        <taxon>Bacteria</taxon>
        <taxon>Bacillati</taxon>
        <taxon>Candidatus Melainabacteria</taxon>
        <taxon>Candidatus Obscuribacterales</taxon>
        <taxon>Candidatus Obscuribacteraceae</taxon>
        <taxon>Candidatus Obscuribacter</taxon>
    </lineage>
</organism>
<sequence>MFTKNIGNIREVPLPFSNGLLSAKLWRTETPQSAKSSQSKTLPSQTRYIAYVPELGLSSFGLTDSEASFRLFTTLIKYYRQLKANQDKLGERGLNHLELLKDWMSGIEERMTVKQVDELAGEKRVVSILSRLR</sequence>